<dbReference type="PANTHER" id="PTHR11476:SF7">
    <property type="entry name" value="HISTIDINE--TRNA LIGASE"/>
    <property type="match status" value="1"/>
</dbReference>
<evidence type="ECO:0000256" key="7">
    <source>
        <dbReference type="ARBA" id="ARBA00022917"/>
    </source>
</evidence>
<dbReference type="EMBL" id="JAMRDG010000002">
    <property type="protein sequence ID" value="KAJ3689546.1"/>
    <property type="molecule type" value="Genomic_DNA"/>
</dbReference>
<keyword evidence="8" id="KW-0030">Aminoacyl-tRNA synthetase</keyword>
<dbReference type="Gene3D" id="3.30.930.10">
    <property type="entry name" value="Bira Bifunctional Protein, Domain 2"/>
    <property type="match status" value="1"/>
</dbReference>
<dbReference type="GO" id="GO:0004821">
    <property type="term" value="F:histidine-tRNA ligase activity"/>
    <property type="evidence" value="ECO:0007669"/>
    <property type="project" value="UniProtKB-EC"/>
</dbReference>
<keyword evidence="7" id="KW-0648">Protein biosynthesis</keyword>
<keyword evidence="15" id="KW-1185">Reference proteome</keyword>
<evidence type="ECO:0000313" key="14">
    <source>
        <dbReference type="EMBL" id="KAJ3689546.1"/>
    </source>
</evidence>
<dbReference type="SUPFAM" id="SSF55681">
    <property type="entry name" value="Class II aaRS and biotin synthetases"/>
    <property type="match status" value="1"/>
</dbReference>
<dbReference type="PANTHER" id="PTHR11476">
    <property type="entry name" value="HISTIDYL-TRNA SYNTHETASE"/>
    <property type="match status" value="1"/>
</dbReference>
<dbReference type="Pfam" id="PF03129">
    <property type="entry name" value="HGTP_anticodon"/>
    <property type="match status" value="1"/>
</dbReference>
<dbReference type="InterPro" id="IPR004154">
    <property type="entry name" value="Anticodon-bd"/>
</dbReference>
<feature type="compositionally biased region" description="Low complexity" evidence="11">
    <location>
        <begin position="42"/>
        <end position="61"/>
    </location>
</feature>
<evidence type="ECO:0000256" key="9">
    <source>
        <dbReference type="ARBA" id="ARBA00030619"/>
    </source>
</evidence>
<feature type="region of interest" description="Disordered" evidence="11">
    <location>
        <begin position="41"/>
        <end position="61"/>
    </location>
</feature>
<keyword evidence="5" id="KW-0547">Nucleotide-binding</keyword>
<comment type="similarity">
    <text evidence="1">Belongs to the class-II aminoacyl-tRNA synthetase family.</text>
</comment>
<dbReference type="GO" id="GO:0005829">
    <property type="term" value="C:cytosol"/>
    <property type="evidence" value="ECO:0007669"/>
    <property type="project" value="TreeGrafter"/>
</dbReference>
<dbReference type="InterPro" id="IPR041715">
    <property type="entry name" value="HisRS-like_core"/>
</dbReference>
<dbReference type="HAMAP" id="MF_00127">
    <property type="entry name" value="His_tRNA_synth"/>
    <property type="match status" value="1"/>
</dbReference>
<dbReference type="Pfam" id="PF13393">
    <property type="entry name" value="tRNA-synt_His"/>
    <property type="match status" value="1"/>
</dbReference>
<accession>A0AAD5Z9X7</accession>
<evidence type="ECO:0000256" key="5">
    <source>
        <dbReference type="ARBA" id="ARBA00022741"/>
    </source>
</evidence>
<dbReference type="NCBIfam" id="TIGR00442">
    <property type="entry name" value="hisS"/>
    <property type="match status" value="1"/>
</dbReference>
<dbReference type="InterPro" id="IPR015807">
    <property type="entry name" value="His-tRNA-ligase"/>
</dbReference>
<evidence type="ECO:0000256" key="3">
    <source>
        <dbReference type="ARBA" id="ARBA00015302"/>
    </source>
</evidence>
<protein>
    <recommendedName>
        <fullName evidence="3">Histidine--tRNA ligase, cytoplasmic</fullName>
        <ecNumber evidence="2">6.1.1.21</ecNumber>
    </recommendedName>
    <alternativeName>
        <fullName evidence="9">Histidyl-tRNA synthetase</fullName>
    </alternativeName>
</protein>
<dbReference type="GO" id="GO:0005739">
    <property type="term" value="C:mitochondrion"/>
    <property type="evidence" value="ECO:0007669"/>
    <property type="project" value="TreeGrafter"/>
</dbReference>
<dbReference type="AlphaFoldDB" id="A0AAD5Z9X7"/>
<keyword evidence="4" id="KW-0436">Ligase</keyword>
<dbReference type="GO" id="GO:0005524">
    <property type="term" value="F:ATP binding"/>
    <property type="evidence" value="ECO:0007669"/>
    <property type="project" value="UniProtKB-KW"/>
</dbReference>
<evidence type="ECO:0000256" key="10">
    <source>
        <dbReference type="ARBA" id="ARBA00047639"/>
    </source>
</evidence>
<dbReference type="CDD" id="cd00859">
    <property type="entry name" value="HisRS_anticodon"/>
    <property type="match status" value="1"/>
</dbReference>
<dbReference type="InterPro" id="IPR036621">
    <property type="entry name" value="Anticodon-bd_dom_sf"/>
</dbReference>
<dbReference type="Proteomes" id="UP001210211">
    <property type="component" value="Unassembled WGS sequence"/>
</dbReference>
<dbReference type="SUPFAM" id="SSF52954">
    <property type="entry name" value="Class II aaRS ABD-related"/>
    <property type="match status" value="1"/>
</dbReference>
<comment type="catalytic activity">
    <reaction evidence="10">
        <text>tRNA(His) + L-histidine + ATP = L-histidyl-tRNA(His) + AMP + diphosphate + H(+)</text>
        <dbReference type="Rhea" id="RHEA:17313"/>
        <dbReference type="Rhea" id="RHEA-COMP:9665"/>
        <dbReference type="Rhea" id="RHEA-COMP:9689"/>
        <dbReference type="ChEBI" id="CHEBI:15378"/>
        <dbReference type="ChEBI" id="CHEBI:30616"/>
        <dbReference type="ChEBI" id="CHEBI:33019"/>
        <dbReference type="ChEBI" id="CHEBI:57595"/>
        <dbReference type="ChEBI" id="CHEBI:78442"/>
        <dbReference type="ChEBI" id="CHEBI:78527"/>
        <dbReference type="ChEBI" id="CHEBI:456215"/>
        <dbReference type="EC" id="6.1.1.21"/>
    </reaction>
</comment>
<dbReference type="InterPro" id="IPR033656">
    <property type="entry name" value="HisRS_anticodon"/>
</dbReference>
<organism evidence="14 15">
    <name type="scientific">Rhynchospora tenuis</name>
    <dbReference type="NCBI Taxonomy" id="198213"/>
    <lineage>
        <taxon>Eukaryota</taxon>
        <taxon>Viridiplantae</taxon>
        <taxon>Streptophyta</taxon>
        <taxon>Embryophyta</taxon>
        <taxon>Tracheophyta</taxon>
        <taxon>Spermatophyta</taxon>
        <taxon>Magnoliopsida</taxon>
        <taxon>Liliopsida</taxon>
        <taxon>Poales</taxon>
        <taxon>Cyperaceae</taxon>
        <taxon>Cyperoideae</taxon>
        <taxon>Rhynchosporeae</taxon>
        <taxon>Rhynchospora</taxon>
    </lineage>
</organism>
<name>A0AAD5Z9X7_9POAL</name>
<keyword evidence="6" id="KW-0067">ATP-binding</keyword>
<dbReference type="Gene3D" id="1.20.200.10">
    <property type="entry name" value="Fumarase/aspartase (Central domain)"/>
    <property type="match status" value="1"/>
</dbReference>
<reference evidence="14 15" key="1">
    <citation type="journal article" date="2022" name="Cell">
        <title>Repeat-based holocentromeres influence genome architecture and karyotype evolution.</title>
        <authorList>
            <person name="Hofstatter P.G."/>
            <person name="Thangavel G."/>
            <person name="Lux T."/>
            <person name="Neumann P."/>
            <person name="Vondrak T."/>
            <person name="Novak P."/>
            <person name="Zhang M."/>
            <person name="Costa L."/>
            <person name="Castellani M."/>
            <person name="Scott A."/>
            <person name="Toegelov H."/>
            <person name="Fuchs J."/>
            <person name="Mata-Sucre Y."/>
            <person name="Dias Y."/>
            <person name="Vanzela A.L.L."/>
            <person name="Huettel B."/>
            <person name="Almeida C.C.S."/>
            <person name="Simkova H."/>
            <person name="Souza G."/>
            <person name="Pedrosa-Harand A."/>
            <person name="Macas J."/>
            <person name="Mayer K.F.X."/>
            <person name="Houben A."/>
            <person name="Marques A."/>
        </authorList>
    </citation>
    <scope>NUCLEOTIDE SEQUENCE [LARGE SCALE GENOMIC DNA]</scope>
    <source>
        <strain evidence="14">RhyTen1mFocal</strain>
    </source>
</reference>
<gene>
    <name evidence="14" type="ORF">LUZ61_018710</name>
</gene>
<evidence type="ECO:0000256" key="2">
    <source>
        <dbReference type="ARBA" id="ARBA00012815"/>
    </source>
</evidence>
<sequence length="907" mass="99329">MAAPTVELGAKGFSLSSTTTYSAANSLAHVEIDSSALDKLKPSSSSSSSLPPSLTPSSNSSPRFLPPVLARAAIVVFLNKLLSSDSSVRRSLPALLQQSLALSSGFEKLDFSSPASLLHSLCSITNKDVSTVSASPEEIGFFETSSSAEIAIAAILDCCATALIRVSDAVAALSCEAGRADPAAFDLPVSGDGFSRKDETDVAADIKMLLFGSKLAGKNGSPVFLQIPSSFGLFREAVRSLHACVRIELNSSVKLRKPTEDGNYGKKASVVDLVWFLAKPMKSMAESSFKRAKLNIESIVDEKIRSEVESLFNKQCVSVDGFKETFKSVLDNYMERNDNVAFLQGVYDLLVKFREILAWEAALALFSIEIDDSIEKNRGDALVNAQPNGENAKGDKKGEKKKKKKTLGKGTSAILQLLTDQVANCKEVSGDKVATSVEWAGDLSKYFDPRDSRLEILVAKVKEIVESNEVRRLPKIPKGTRDFAGEQMAIREQAFSTIASVFKMHGAEALDTPVFELKETLMGKYGEDSKLIYDLADQGGELCSLRYDLTVPFARHLAMNNLSAMTRYQISKVYRRDNPSKGRYREFYQCDFDIAGQYEPMLADFEVIVVLTQLLDKLDIGTYEIKFNHRKLLDGMLDICGVPAEKFRTVCSSIDKLDKQTFEQVKKELVEEKGLSVETADRIGAIVKKRGHPFEILTELKAEGSKFLENSGSVAALGELDILFQALKEANCLDNLVFDLSLARGLDYYTGVIYEAVFKGTTQVGSIAAGGRYDNLVGMFSGKQVPAVGVSLGIERVFAIKEQQAKDRNQVVRATDTQVLVSILGKDVISASKLATPLWNANISAKMKVSKRVMDHITFAKQKGIPWMVLVGESELASGVVKLKNIELNEEITVSREDYVEELRKRL</sequence>
<proteinExistence type="inferred from homology"/>
<evidence type="ECO:0000256" key="1">
    <source>
        <dbReference type="ARBA" id="ARBA00008226"/>
    </source>
</evidence>
<evidence type="ECO:0000259" key="12">
    <source>
        <dbReference type="Pfam" id="PF03129"/>
    </source>
</evidence>
<dbReference type="GO" id="GO:0003723">
    <property type="term" value="F:RNA binding"/>
    <property type="evidence" value="ECO:0007669"/>
    <property type="project" value="TreeGrafter"/>
</dbReference>
<comment type="caution">
    <text evidence="14">The sequence shown here is derived from an EMBL/GenBank/DDBJ whole genome shotgun (WGS) entry which is preliminary data.</text>
</comment>
<feature type="domain" description="Class II Histidinyl-tRNA synthetase (HisRS)-like catalytic core" evidence="13">
    <location>
        <begin position="479"/>
        <end position="797"/>
    </location>
</feature>
<dbReference type="GO" id="GO:0006427">
    <property type="term" value="P:histidyl-tRNA aminoacylation"/>
    <property type="evidence" value="ECO:0007669"/>
    <property type="project" value="InterPro"/>
</dbReference>
<evidence type="ECO:0000256" key="6">
    <source>
        <dbReference type="ARBA" id="ARBA00022840"/>
    </source>
</evidence>
<dbReference type="EC" id="6.1.1.21" evidence="2"/>
<evidence type="ECO:0000256" key="8">
    <source>
        <dbReference type="ARBA" id="ARBA00023146"/>
    </source>
</evidence>
<dbReference type="FunFam" id="3.40.50.800:FF:000012">
    <property type="entry name" value="Histidine--tRNA ligase, cytoplasmic"/>
    <property type="match status" value="1"/>
</dbReference>
<evidence type="ECO:0000256" key="11">
    <source>
        <dbReference type="SAM" id="MobiDB-lite"/>
    </source>
</evidence>
<dbReference type="CDD" id="cd00773">
    <property type="entry name" value="HisRS-like_core"/>
    <property type="match status" value="1"/>
</dbReference>
<feature type="region of interest" description="Disordered" evidence="11">
    <location>
        <begin position="383"/>
        <end position="407"/>
    </location>
</feature>
<evidence type="ECO:0000256" key="4">
    <source>
        <dbReference type="ARBA" id="ARBA00022598"/>
    </source>
</evidence>
<evidence type="ECO:0000313" key="15">
    <source>
        <dbReference type="Proteomes" id="UP001210211"/>
    </source>
</evidence>
<dbReference type="Gene3D" id="3.40.50.800">
    <property type="entry name" value="Anticodon-binding domain"/>
    <property type="match status" value="1"/>
</dbReference>
<dbReference type="GO" id="GO:0032543">
    <property type="term" value="P:mitochondrial translation"/>
    <property type="evidence" value="ECO:0007669"/>
    <property type="project" value="TreeGrafter"/>
</dbReference>
<evidence type="ECO:0000259" key="13">
    <source>
        <dbReference type="Pfam" id="PF13393"/>
    </source>
</evidence>
<dbReference type="InterPro" id="IPR045864">
    <property type="entry name" value="aa-tRNA-synth_II/BPL/LPL"/>
</dbReference>
<feature type="domain" description="Anticodon-binding" evidence="12">
    <location>
        <begin position="818"/>
        <end position="906"/>
    </location>
</feature>
<dbReference type="FunFam" id="3.30.930.10:FF:000061">
    <property type="entry name" value="Histidine--tRNA ligase, cytoplasmic"/>
    <property type="match status" value="1"/>
</dbReference>